<gene>
    <name evidence="1" type="ORF">GJU40_10870</name>
</gene>
<evidence type="ECO:0000313" key="1">
    <source>
        <dbReference type="EMBL" id="MRX72649.1"/>
    </source>
</evidence>
<dbReference type="Pfam" id="PF14044">
    <property type="entry name" value="NETI"/>
    <property type="match status" value="1"/>
</dbReference>
<dbReference type="AlphaFoldDB" id="A0A7X2M0C3"/>
<protein>
    <submittedName>
        <fullName evidence="1">NETI motif-containing protein</fullName>
    </submittedName>
</protein>
<comment type="caution">
    <text evidence="1">The sequence shown here is derived from an EMBL/GenBank/DDBJ whole genome shotgun (WGS) entry which is preliminary data.</text>
</comment>
<sequence>MTKKPGKLKFEVEEHESIDDCLARMSSEGYMPVRRMEEPIFQEVKEDGEVKVIPFGRRIVFEGKLLKDEQ</sequence>
<name>A0A7X2M0C3_9BACI</name>
<dbReference type="EMBL" id="WKKI01000019">
    <property type="protein sequence ID" value="MRX72649.1"/>
    <property type="molecule type" value="Genomic_DNA"/>
</dbReference>
<organism evidence="1 2">
    <name type="scientific">Metabacillus lacus</name>
    <dbReference type="NCBI Taxonomy" id="1983721"/>
    <lineage>
        <taxon>Bacteria</taxon>
        <taxon>Bacillati</taxon>
        <taxon>Bacillota</taxon>
        <taxon>Bacilli</taxon>
        <taxon>Bacillales</taxon>
        <taxon>Bacillaceae</taxon>
        <taxon>Metabacillus</taxon>
    </lineage>
</organism>
<dbReference type="InterPro" id="IPR025930">
    <property type="entry name" value="NETI"/>
</dbReference>
<reference evidence="1 2" key="1">
    <citation type="submission" date="2019-11" db="EMBL/GenBank/DDBJ databases">
        <title>Bacillus lacus genome.</title>
        <authorList>
            <person name="Allen C.J."/>
            <person name="Newman J.D."/>
        </authorList>
    </citation>
    <scope>NUCLEOTIDE SEQUENCE [LARGE SCALE GENOMIC DNA]</scope>
    <source>
        <strain evidence="1 2">KCTC 33946</strain>
    </source>
</reference>
<keyword evidence="2" id="KW-1185">Reference proteome</keyword>
<dbReference type="Proteomes" id="UP000448867">
    <property type="component" value="Unassembled WGS sequence"/>
</dbReference>
<proteinExistence type="predicted"/>
<accession>A0A7X2M0C3</accession>
<dbReference type="RefSeq" id="WP_343031519.1">
    <property type="nucleotide sequence ID" value="NZ_WKKI01000019.1"/>
</dbReference>
<evidence type="ECO:0000313" key="2">
    <source>
        <dbReference type="Proteomes" id="UP000448867"/>
    </source>
</evidence>